<dbReference type="SMART" id="SM00388">
    <property type="entry name" value="HisKA"/>
    <property type="match status" value="1"/>
</dbReference>
<accession>A0ABU5H7N9</accession>
<proteinExistence type="predicted"/>
<dbReference type="Gene3D" id="1.10.287.130">
    <property type="match status" value="1"/>
</dbReference>
<dbReference type="Pfam" id="PF00512">
    <property type="entry name" value="HisKA"/>
    <property type="match status" value="1"/>
</dbReference>
<dbReference type="RefSeq" id="WP_321547494.1">
    <property type="nucleotide sequence ID" value="NZ_JAXIVS010000006.1"/>
</dbReference>
<dbReference type="EMBL" id="JAXIVS010000006">
    <property type="protein sequence ID" value="MDY7228777.1"/>
    <property type="molecule type" value="Genomic_DNA"/>
</dbReference>
<evidence type="ECO:0000313" key="17">
    <source>
        <dbReference type="Proteomes" id="UP001291309"/>
    </source>
</evidence>
<keyword evidence="17" id="KW-1185">Reference proteome</keyword>
<dbReference type="InterPro" id="IPR005467">
    <property type="entry name" value="His_kinase_dom"/>
</dbReference>
<name>A0ABU5H7N9_9BACT</name>
<dbReference type="InterPro" id="IPR001789">
    <property type="entry name" value="Sig_transdc_resp-reg_receiver"/>
</dbReference>
<evidence type="ECO:0000256" key="11">
    <source>
        <dbReference type="ARBA" id="ARBA00023136"/>
    </source>
</evidence>
<dbReference type="CDD" id="cd16922">
    <property type="entry name" value="HATPase_EvgS-ArcB-TorS-like"/>
    <property type="match status" value="1"/>
</dbReference>
<dbReference type="CDD" id="cd00130">
    <property type="entry name" value="PAS"/>
    <property type="match status" value="1"/>
</dbReference>
<dbReference type="NCBIfam" id="TIGR00229">
    <property type="entry name" value="sensory_box"/>
    <property type="match status" value="1"/>
</dbReference>
<evidence type="ECO:0000256" key="10">
    <source>
        <dbReference type="ARBA" id="ARBA00023012"/>
    </source>
</evidence>
<evidence type="ECO:0000259" key="13">
    <source>
        <dbReference type="PROSITE" id="PS50109"/>
    </source>
</evidence>
<protein>
    <recommendedName>
        <fullName evidence="3">histidine kinase</fullName>
        <ecNumber evidence="3">2.7.13.3</ecNumber>
    </recommendedName>
</protein>
<keyword evidence="4" id="KW-1003">Cell membrane</keyword>
<evidence type="ECO:0000256" key="6">
    <source>
        <dbReference type="ARBA" id="ARBA00022692"/>
    </source>
</evidence>
<dbReference type="Pfam" id="PF00072">
    <property type="entry name" value="Response_reg"/>
    <property type="match status" value="1"/>
</dbReference>
<dbReference type="SMART" id="SM00387">
    <property type="entry name" value="HATPase_c"/>
    <property type="match status" value="1"/>
</dbReference>
<evidence type="ECO:0000256" key="4">
    <source>
        <dbReference type="ARBA" id="ARBA00022475"/>
    </source>
</evidence>
<feature type="domain" description="PAS" evidence="15">
    <location>
        <begin position="16"/>
        <end position="68"/>
    </location>
</feature>
<dbReference type="InterPro" id="IPR000014">
    <property type="entry name" value="PAS"/>
</dbReference>
<evidence type="ECO:0000259" key="14">
    <source>
        <dbReference type="PROSITE" id="PS50110"/>
    </source>
</evidence>
<feature type="domain" description="Response regulatory" evidence="14">
    <location>
        <begin position="406"/>
        <end position="524"/>
    </location>
</feature>
<sequence>MNTSAPPHGGTDAALIEESVEDLYENAPCGYISTLPNGTIVKVNQTFLSWTGYQREELLGGKRFQDLLGMGGKIYHETHYGPLLRMQGLVQEVNFDLMCKSGLPLPVLVSTFQKRDAEGKPLLNRTTLFNITDRKNYERELQLARKKAEQAAKAKADFLSMISHEIRTPMNAIIGLSGLLLQTELSPEQEKYVSVLQASSETLLGLLNNVLDFSKIEAGKVTLEERRFDLRQLIYGIVCGFNAKVEEKKLSVQVEIDEQVPAWLMGDPVKIGQVLSNLLGNAIKFTETGTVTVALRTREVLSDAVGLDFQVTDTGIGIPQDRLGHIFEEFTQASYDVNMTYGGTGLGLAICQKLLELYGSTMRVESVPGAGSSFSFSLRLKVAHVEKAVERPAQVGANAQDVQGLKVLVAEDNAINIFVLSQFLRKWGIHFDVVGNGRQAVEKLQKTPYDLVLMDLQMPEMDGYAATHTLRALPEERFRRLPILALTASARMGLEERLASAGFTDFVGKPFRPDELFAKIAMHASRSNATPASSLAASAPERGYEAADVTAAPPPFHLEKFRSLAEGDPEALIEFATIAITTSETQKHEFQKALENGSPEEFEFHAHKIKMTLELLEAHALQSALQQGRRALAEKESDAGRIRAAIHAIQTELDAIIGALKEEVRRAATTGPNAGHGWA</sequence>
<dbReference type="Gene3D" id="3.40.50.2300">
    <property type="match status" value="1"/>
</dbReference>
<reference evidence="16 17" key="1">
    <citation type="submission" date="2023-12" db="EMBL/GenBank/DDBJ databases">
        <title>the genome sequence of Hyalangium sp. s54d21.</title>
        <authorList>
            <person name="Zhang X."/>
        </authorList>
    </citation>
    <scope>NUCLEOTIDE SEQUENCE [LARGE SCALE GENOMIC DNA]</scope>
    <source>
        <strain evidence="17">s54d21</strain>
    </source>
</reference>
<keyword evidence="11" id="KW-0472">Membrane</keyword>
<keyword evidence="7" id="KW-0547">Nucleotide-binding</keyword>
<gene>
    <name evidence="16" type="ORF">SYV04_20300</name>
</gene>
<comment type="caution">
    <text evidence="16">The sequence shown here is derived from an EMBL/GenBank/DDBJ whole genome shotgun (WGS) entry which is preliminary data.</text>
</comment>
<dbReference type="InterPro" id="IPR035965">
    <property type="entry name" value="PAS-like_dom_sf"/>
</dbReference>
<dbReference type="PANTHER" id="PTHR45339">
    <property type="entry name" value="HYBRID SIGNAL TRANSDUCTION HISTIDINE KINASE J"/>
    <property type="match status" value="1"/>
</dbReference>
<evidence type="ECO:0000256" key="8">
    <source>
        <dbReference type="ARBA" id="ARBA00022840"/>
    </source>
</evidence>
<dbReference type="Proteomes" id="UP001291309">
    <property type="component" value="Unassembled WGS sequence"/>
</dbReference>
<dbReference type="EC" id="2.7.13.3" evidence="3"/>
<dbReference type="InterPro" id="IPR003594">
    <property type="entry name" value="HATPase_dom"/>
</dbReference>
<keyword evidence="6" id="KW-0812">Transmembrane</keyword>
<dbReference type="Pfam" id="PF02518">
    <property type="entry name" value="HATPase_c"/>
    <property type="match status" value="1"/>
</dbReference>
<dbReference type="InterPro" id="IPR036890">
    <property type="entry name" value="HATPase_C_sf"/>
</dbReference>
<dbReference type="InterPro" id="IPR003661">
    <property type="entry name" value="HisK_dim/P_dom"/>
</dbReference>
<dbReference type="InterPro" id="IPR036641">
    <property type="entry name" value="HPT_dom_sf"/>
</dbReference>
<dbReference type="SUPFAM" id="SSF47384">
    <property type="entry name" value="Homodimeric domain of signal transducing histidine kinase"/>
    <property type="match status" value="1"/>
</dbReference>
<dbReference type="SMART" id="SM00448">
    <property type="entry name" value="REC"/>
    <property type="match status" value="1"/>
</dbReference>
<dbReference type="InterPro" id="IPR036097">
    <property type="entry name" value="HisK_dim/P_sf"/>
</dbReference>
<evidence type="ECO:0000256" key="2">
    <source>
        <dbReference type="ARBA" id="ARBA00004651"/>
    </source>
</evidence>
<comment type="catalytic activity">
    <reaction evidence="1">
        <text>ATP + protein L-histidine = ADP + protein N-phospho-L-histidine.</text>
        <dbReference type="EC" id="2.7.13.3"/>
    </reaction>
</comment>
<dbReference type="PRINTS" id="PR00344">
    <property type="entry name" value="BCTRLSENSOR"/>
</dbReference>
<dbReference type="Pfam" id="PF13426">
    <property type="entry name" value="PAS_9"/>
    <property type="match status" value="1"/>
</dbReference>
<dbReference type="SUPFAM" id="SSF55874">
    <property type="entry name" value="ATPase domain of HSP90 chaperone/DNA topoisomerase II/histidine kinase"/>
    <property type="match status" value="1"/>
</dbReference>
<dbReference type="SUPFAM" id="SSF47226">
    <property type="entry name" value="Histidine-containing phosphotransfer domain, HPT domain"/>
    <property type="match status" value="1"/>
</dbReference>
<keyword evidence="9" id="KW-1133">Transmembrane helix</keyword>
<organism evidence="16 17">
    <name type="scientific">Hyalangium rubrum</name>
    <dbReference type="NCBI Taxonomy" id="3103134"/>
    <lineage>
        <taxon>Bacteria</taxon>
        <taxon>Pseudomonadati</taxon>
        <taxon>Myxococcota</taxon>
        <taxon>Myxococcia</taxon>
        <taxon>Myxococcales</taxon>
        <taxon>Cystobacterineae</taxon>
        <taxon>Archangiaceae</taxon>
        <taxon>Hyalangium</taxon>
    </lineage>
</organism>
<dbReference type="InterPro" id="IPR004358">
    <property type="entry name" value="Sig_transdc_His_kin-like_C"/>
</dbReference>
<dbReference type="PROSITE" id="PS50110">
    <property type="entry name" value="RESPONSE_REGULATORY"/>
    <property type="match status" value="1"/>
</dbReference>
<evidence type="ECO:0000256" key="5">
    <source>
        <dbReference type="ARBA" id="ARBA00022553"/>
    </source>
</evidence>
<evidence type="ECO:0000259" key="15">
    <source>
        <dbReference type="PROSITE" id="PS50112"/>
    </source>
</evidence>
<dbReference type="PROSITE" id="PS50112">
    <property type="entry name" value="PAS"/>
    <property type="match status" value="1"/>
</dbReference>
<evidence type="ECO:0000256" key="3">
    <source>
        <dbReference type="ARBA" id="ARBA00012438"/>
    </source>
</evidence>
<dbReference type="SMART" id="SM00091">
    <property type="entry name" value="PAS"/>
    <property type="match status" value="1"/>
</dbReference>
<evidence type="ECO:0000256" key="7">
    <source>
        <dbReference type="ARBA" id="ARBA00022741"/>
    </source>
</evidence>
<evidence type="ECO:0000256" key="12">
    <source>
        <dbReference type="PROSITE-ProRule" id="PRU00169"/>
    </source>
</evidence>
<dbReference type="CDD" id="cd00082">
    <property type="entry name" value="HisKA"/>
    <property type="match status" value="1"/>
</dbReference>
<evidence type="ECO:0000256" key="1">
    <source>
        <dbReference type="ARBA" id="ARBA00000085"/>
    </source>
</evidence>
<feature type="domain" description="Histidine kinase" evidence="13">
    <location>
        <begin position="161"/>
        <end position="382"/>
    </location>
</feature>
<dbReference type="Gene3D" id="3.30.565.10">
    <property type="entry name" value="Histidine kinase-like ATPase, C-terminal domain"/>
    <property type="match status" value="1"/>
</dbReference>
<dbReference type="SUPFAM" id="SSF55785">
    <property type="entry name" value="PYP-like sensor domain (PAS domain)"/>
    <property type="match status" value="1"/>
</dbReference>
<evidence type="ECO:0000313" key="16">
    <source>
        <dbReference type="EMBL" id="MDY7228777.1"/>
    </source>
</evidence>
<feature type="modified residue" description="4-aspartylphosphate" evidence="12">
    <location>
        <position position="455"/>
    </location>
</feature>
<dbReference type="Gene3D" id="1.20.120.160">
    <property type="entry name" value="HPT domain"/>
    <property type="match status" value="1"/>
</dbReference>
<evidence type="ECO:0000256" key="9">
    <source>
        <dbReference type="ARBA" id="ARBA00022989"/>
    </source>
</evidence>
<keyword evidence="10" id="KW-0902">Two-component regulatory system</keyword>
<dbReference type="PROSITE" id="PS50109">
    <property type="entry name" value="HIS_KIN"/>
    <property type="match status" value="1"/>
</dbReference>
<dbReference type="SUPFAM" id="SSF52172">
    <property type="entry name" value="CheY-like"/>
    <property type="match status" value="1"/>
</dbReference>
<dbReference type="GO" id="GO:0005524">
    <property type="term" value="F:ATP binding"/>
    <property type="evidence" value="ECO:0007669"/>
    <property type="project" value="UniProtKB-KW"/>
</dbReference>
<keyword evidence="5 12" id="KW-0597">Phosphoprotein</keyword>
<dbReference type="CDD" id="cd17546">
    <property type="entry name" value="REC_hyHK_CKI1_RcsC-like"/>
    <property type="match status" value="1"/>
</dbReference>
<keyword evidence="8 16" id="KW-0067">ATP-binding</keyword>
<dbReference type="Gene3D" id="3.30.450.20">
    <property type="entry name" value="PAS domain"/>
    <property type="match status" value="1"/>
</dbReference>
<comment type="subcellular location">
    <subcellularLocation>
        <location evidence="2">Cell membrane</location>
        <topology evidence="2">Multi-pass membrane protein</topology>
    </subcellularLocation>
</comment>
<dbReference type="PANTHER" id="PTHR45339:SF1">
    <property type="entry name" value="HYBRID SIGNAL TRANSDUCTION HISTIDINE KINASE J"/>
    <property type="match status" value="1"/>
</dbReference>
<dbReference type="InterPro" id="IPR011006">
    <property type="entry name" value="CheY-like_superfamily"/>
</dbReference>